<dbReference type="PANTHER" id="PTHR10071">
    <property type="entry name" value="TRANSCRIPTION FACTOR GATA FAMILY MEMBER"/>
    <property type="match status" value="1"/>
</dbReference>
<gene>
    <name evidence="11" type="ORF">PBRASI_LOCUS6082</name>
</gene>
<sequence length="819" mass="88834">MLSEISLILPTSIVLQEPQDFYTQEKPQNRRSSQSHSENTSLWRLCTKAKDALPNGVRLENITWRVMAIELKKWKEGKQHDTAKFDGYVERSTVIKTSDNGSAAITELDRNEARTQKRKDSSQNIKIEVKTPRNDFFCERESEMANCHSGTSCSRSTDKQSDVEMSDSTSLPRTLSTTQFDYDDVMFVDSTTFVTSPSDTSNTDEVSSYTSTSPVLSHATSAAIPIPSNITQTVYGFGAFNVNGAGRIDGIVDNLTAIAGGPRTNAFSVLQQRQCDATNSERDNKVIESVGVPIGTVEREESGLSFPKRKRSESFTNNVSQMQSITIPNDTLDDSDTDLPESLSSSMTGSVANQYTLNSLNYSNTPYDHSLDYASSPGYFSFDLSADGLVTTSHITPLTPADSDYYISYQYADDQEYFNMVNEFDSGDLASSSSQFLHINPSLLVPSSQTQEPIYEMMTDNQLESSQDEKGPKTQQLKYAVLGDAETVDREGTEGNGASASVQEAKKLLPSDSSTDGVGSEEKEADGNTSPQQLATPTTCTNCATQITPLWRRNPEGHPLCNACGLFLKLHGVVRPLTLKTDVIKKRNRGNTNANSKSSKSAKNATGLGIGGPGMSIMNKPSQRSGMGALSTSAPTTQAFVGTGSFRGQNHTITKKPRRFSSDELTDVRPFGLGGGEQPSFAARADMMMSFARSNGQKSQPTLQYATAPSPTSPMSAGPQSQAHRFQRSNTMPSIPVVQSTLNSSNPTSSQYGMTSLIMRYPEEDVIVPSNGQNDFVVGASGVIRLQNGGAIQQEQQFLSADGGASNTTRDNIAPMDVC</sequence>
<dbReference type="InterPro" id="IPR013860">
    <property type="entry name" value="AreA_GATA"/>
</dbReference>
<dbReference type="CDD" id="cd00202">
    <property type="entry name" value="ZnF_GATA"/>
    <property type="match status" value="1"/>
</dbReference>
<dbReference type="OrthoDB" id="515401at2759"/>
<dbReference type="Gene3D" id="3.30.50.10">
    <property type="entry name" value="Erythroid Transcription Factor GATA-1, subunit A"/>
    <property type="match status" value="1"/>
</dbReference>
<dbReference type="InterPro" id="IPR039355">
    <property type="entry name" value="Transcription_factor_GATA"/>
</dbReference>
<evidence type="ECO:0000256" key="4">
    <source>
        <dbReference type="ARBA" id="ARBA00022833"/>
    </source>
</evidence>
<dbReference type="GO" id="GO:0000122">
    <property type="term" value="P:negative regulation of transcription by RNA polymerase II"/>
    <property type="evidence" value="ECO:0007669"/>
    <property type="project" value="TreeGrafter"/>
</dbReference>
<comment type="caution">
    <text evidence="11">The sequence shown here is derived from an EMBL/GenBank/DDBJ whole genome shotgun (WGS) entry which is preliminary data.</text>
</comment>
<dbReference type="SMART" id="SM00401">
    <property type="entry name" value="ZnF_GATA"/>
    <property type="match status" value="1"/>
</dbReference>
<dbReference type="GO" id="GO:0045944">
    <property type="term" value="P:positive regulation of transcription by RNA polymerase II"/>
    <property type="evidence" value="ECO:0007669"/>
    <property type="project" value="TreeGrafter"/>
</dbReference>
<dbReference type="PROSITE" id="PS50114">
    <property type="entry name" value="GATA_ZN_FINGER_2"/>
    <property type="match status" value="1"/>
</dbReference>
<keyword evidence="4" id="KW-0862">Zinc</keyword>
<dbReference type="GO" id="GO:0000981">
    <property type="term" value="F:DNA-binding transcription factor activity, RNA polymerase II-specific"/>
    <property type="evidence" value="ECO:0007669"/>
    <property type="project" value="TreeGrafter"/>
</dbReference>
<keyword evidence="3 8" id="KW-0863">Zinc-finger</keyword>
<keyword evidence="2" id="KW-0479">Metal-binding</keyword>
<evidence type="ECO:0000256" key="5">
    <source>
        <dbReference type="ARBA" id="ARBA00023015"/>
    </source>
</evidence>
<protein>
    <submittedName>
        <fullName evidence="11">843_t:CDS:1</fullName>
    </submittedName>
</protein>
<dbReference type="GO" id="GO:0008270">
    <property type="term" value="F:zinc ion binding"/>
    <property type="evidence" value="ECO:0007669"/>
    <property type="project" value="UniProtKB-KW"/>
</dbReference>
<dbReference type="Pfam" id="PF00320">
    <property type="entry name" value="GATA"/>
    <property type="match status" value="1"/>
</dbReference>
<reference evidence="11" key="1">
    <citation type="submission" date="2021-06" db="EMBL/GenBank/DDBJ databases">
        <authorList>
            <person name="Kallberg Y."/>
            <person name="Tangrot J."/>
            <person name="Rosling A."/>
        </authorList>
    </citation>
    <scope>NUCLEOTIDE SEQUENCE</scope>
    <source>
        <strain evidence="11">BR232B</strain>
    </source>
</reference>
<evidence type="ECO:0000256" key="9">
    <source>
        <dbReference type="SAM" id="MobiDB-lite"/>
    </source>
</evidence>
<evidence type="ECO:0000256" key="3">
    <source>
        <dbReference type="ARBA" id="ARBA00022771"/>
    </source>
</evidence>
<accession>A0A9N9G0H6</accession>
<keyword evidence="6" id="KW-0804">Transcription</keyword>
<feature type="region of interest" description="Disordered" evidence="9">
    <location>
        <begin position="327"/>
        <end position="347"/>
    </location>
</feature>
<feature type="region of interest" description="Disordered" evidence="9">
    <location>
        <begin position="693"/>
        <end position="727"/>
    </location>
</feature>
<evidence type="ECO:0000256" key="8">
    <source>
        <dbReference type="PROSITE-ProRule" id="PRU00094"/>
    </source>
</evidence>
<dbReference type="FunFam" id="3.30.50.10:FF:000007">
    <property type="entry name" value="Nitrogen regulatory AreA, N-terminal"/>
    <property type="match status" value="1"/>
</dbReference>
<keyword evidence="7" id="KW-0539">Nucleus</keyword>
<evidence type="ECO:0000256" key="7">
    <source>
        <dbReference type="ARBA" id="ARBA00023242"/>
    </source>
</evidence>
<evidence type="ECO:0000313" key="11">
    <source>
        <dbReference type="EMBL" id="CAG8570678.1"/>
    </source>
</evidence>
<dbReference type="GO" id="GO:0005634">
    <property type="term" value="C:nucleus"/>
    <property type="evidence" value="ECO:0007669"/>
    <property type="project" value="UniProtKB-SubCell"/>
</dbReference>
<keyword evidence="12" id="KW-1185">Reference proteome</keyword>
<feature type="domain" description="GATA-type" evidence="10">
    <location>
        <begin position="534"/>
        <end position="587"/>
    </location>
</feature>
<proteinExistence type="predicted"/>
<dbReference type="Pfam" id="PF08550">
    <property type="entry name" value="GATA_AreA"/>
    <property type="match status" value="1"/>
</dbReference>
<keyword evidence="5" id="KW-0805">Transcription regulation</keyword>
<evidence type="ECO:0000256" key="2">
    <source>
        <dbReference type="ARBA" id="ARBA00022723"/>
    </source>
</evidence>
<evidence type="ECO:0000256" key="1">
    <source>
        <dbReference type="ARBA" id="ARBA00004123"/>
    </source>
</evidence>
<dbReference type="SUPFAM" id="SSF57716">
    <property type="entry name" value="Glucocorticoid receptor-like (DNA-binding domain)"/>
    <property type="match status" value="1"/>
</dbReference>
<evidence type="ECO:0000313" key="12">
    <source>
        <dbReference type="Proteomes" id="UP000789739"/>
    </source>
</evidence>
<organism evidence="11 12">
    <name type="scientific">Paraglomus brasilianum</name>
    <dbReference type="NCBI Taxonomy" id="144538"/>
    <lineage>
        <taxon>Eukaryota</taxon>
        <taxon>Fungi</taxon>
        <taxon>Fungi incertae sedis</taxon>
        <taxon>Mucoromycota</taxon>
        <taxon>Glomeromycotina</taxon>
        <taxon>Glomeromycetes</taxon>
        <taxon>Paraglomerales</taxon>
        <taxon>Paraglomeraceae</taxon>
        <taxon>Paraglomus</taxon>
    </lineage>
</organism>
<dbReference type="GO" id="GO:0000978">
    <property type="term" value="F:RNA polymerase II cis-regulatory region sequence-specific DNA binding"/>
    <property type="evidence" value="ECO:0007669"/>
    <property type="project" value="TreeGrafter"/>
</dbReference>
<feature type="region of interest" description="Disordered" evidence="9">
    <location>
        <begin position="489"/>
        <end position="537"/>
    </location>
</feature>
<dbReference type="PRINTS" id="PR00619">
    <property type="entry name" value="GATAZNFINGER"/>
</dbReference>
<dbReference type="PANTHER" id="PTHR10071:SF281">
    <property type="entry name" value="BOX A-BINDING FACTOR-RELATED"/>
    <property type="match status" value="1"/>
</dbReference>
<evidence type="ECO:0000256" key="6">
    <source>
        <dbReference type="ARBA" id="ARBA00023163"/>
    </source>
</evidence>
<dbReference type="PROSITE" id="PS00344">
    <property type="entry name" value="GATA_ZN_FINGER_1"/>
    <property type="match status" value="1"/>
</dbReference>
<dbReference type="EMBL" id="CAJVPI010000771">
    <property type="protein sequence ID" value="CAG8570678.1"/>
    <property type="molecule type" value="Genomic_DNA"/>
</dbReference>
<dbReference type="InterPro" id="IPR013088">
    <property type="entry name" value="Znf_NHR/GATA"/>
</dbReference>
<feature type="compositionally biased region" description="Polar residues" evidence="9">
    <location>
        <begin position="619"/>
        <end position="652"/>
    </location>
</feature>
<feature type="region of interest" description="Disordered" evidence="9">
    <location>
        <begin position="585"/>
        <end position="679"/>
    </location>
</feature>
<dbReference type="Proteomes" id="UP000789739">
    <property type="component" value="Unassembled WGS sequence"/>
</dbReference>
<name>A0A9N9G0H6_9GLOM</name>
<feature type="compositionally biased region" description="Low complexity" evidence="9">
    <location>
        <begin position="593"/>
        <end position="605"/>
    </location>
</feature>
<comment type="subcellular location">
    <subcellularLocation>
        <location evidence="1">Nucleus</location>
    </subcellularLocation>
</comment>
<evidence type="ECO:0000259" key="10">
    <source>
        <dbReference type="PROSITE" id="PS50114"/>
    </source>
</evidence>
<feature type="region of interest" description="Disordered" evidence="9">
    <location>
        <begin position="148"/>
        <end position="170"/>
    </location>
</feature>
<feature type="compositionally biased region" description="Polar residues" evidence="9">
    <location>
        <begin position="527"/>
        <end position="537"/>
    </location>
</feature>
<dbReference type="InterPro" id="IPR000679">
    <property type="entry name" value="Znf_GATA"/>
</dbReference>
<dbReference type="AlphaFoldDB" id="A0A9N9G0H6"/>